<dbReference type="OrthoDB" id="2966117at2759"/>
<sequence length="128" mass="14618">MFSHLKKLAKSAILVVMNAGGVCKRIFETILPHTTHHDDQAEINGIQRQIIPLEESERTLASRYGMGENFDPVEVFSEAKRRAFAHHHHSFEDLQELDRLNNLRLRVAELRLSGVHEANPRANEGRNS</sequence>
<gene>
    <name evidence="1" type="ORF">ARMGADRAFT_1059241</name>
</gene>
<protein>
    <submittedName>
        <fullName evidence="1">Uncharacterized protein</fullName>
    </submittedName>
</protein>
<proteinExistence type="predicted"/>
<dbReference type="AlphaFoldDB" id="A0A2H3EES2"/>
<evidence type="ECO:0000313" key="2">
    <source>
        <dbReference type="Proteomes" id="UP000217790"/>
    </source>
</evidence>
<keyword evidence="2" id="KW-1185">Reference proteome</keyword>
<organism evidence="1 2">
    <name type="scientific">Armillaria gallica</name>
    <name type="common">Bulbous honey fungus</name>
    <name type="synonym">Armillaria bulbosa</name>
    <dbReference type="NCBI Taxonomy" id="47427"/>
    <lineage>
        <taxon>Eukaryota</taxon>
        <taxon>Fungi</taxon>
        <taxon>Dikarya</taxon>
        <taxon>Basidiomycota</taxon>
        <taxon>Agaricomycotina</taxon>
        <taxon>Agaricomycetes</taxon>
        <taxon>Agaricomycetidae</taxon>
        <taxon>Agaricales</taxon>
        <taxon>Marasmiineae</taxon>
        <taxon>Physalacriaceae</taxon>
        <taxon>Armillaria</taxon>
    </lineage>
</organism>
<accession>A0A2H3EES2</accession>
<dbReference type="Proteomes" id="UP000217790">
    <property type="component" value="Unassembled WGS sequence"/>
</dbReference>
<dbReference type="InParanoid" id="A0A2H3EES2"/>
<name>A0A2H3EES2_ARMGA</name>
<evidence type="ECO:0000313" key="1">
    <source>
        <dbReference type="EMBL" id="PBK98893.1"/>
    </source>
</evidence>
<dbReference type="EMBL" id="KZ293647">
    <property type="protein sequence ID" value="PBK98893.1"/>
    <property type="molecule type" value="Genomic_DNA"/>
</dbReference>
<reference evidence="2" key="1">
    <citation type="journal article" date="2017" name="Nat. Ecol. Evol.">
        <title>Genome expansion and lineage-specific genetic innovations in the forest pathogenic fungi Armillaria.</title>
        <authorList>
            <person name="Sipos G."/>
            <person name="Prasanna A.N."/>
            <person name="Walter M.C."/>
            <person name="O'Connor E."/>
            <person name="Balint B."/>
            <person name="Krizsan K."/>
            <person name="Kiss B."/>
            <person name="Hess J."/>
            <person name="Varga T."/>
            <person name="Slot J."/>
            <person name="Riley R."/>
            <person name="Boka B."/>
            <person name="Rigling D."/>
            <person name="Barry K."/>
            <person name="Lee J."/>
            <person name="Mihaltcheva S."/>
            <person name="LaButti K."/>
            <person name="Lipzen A."/>
            <person name="Waldron R."/>
            <person name="Moloney N.M."/>
            <person name="Sperisen C."/>
            <person name="Kredics L."/>
            <person name="Vagvoelgyi C."/>
            <person name="Patrignani A."/>
            <person name="Fitzpatrick D."/>
            <person name="Nagy I."/>
            <person name="Doyle S."/>
            <person name="Anderson J.B."/>
            <person name="Grigoriev I.V."/>
            <person name="Gueldener U."/>
            <person name="Muensterkoetter M."/>
            <person name="Nagy L.G."/>
        </authorList>
    </citation>
    <scope>NUCLEOTIDE SEQUENCE [LARGE SCALE GENOMIC DNA]</scope>
    <source>
        <strain evidence="2">Ar21-2</strain>
    </source>
</reference>